<evidence type="ECO:0000256" key="1">
    <source>
        <dbReference type="ARBA" id="ARBA00001933"/>
    </source>
</evidence>
<dbReference type="InterPro" id="IPR020578">
    <property type="entry name" value="Aminotrans_V_PyrdxlP_BS"/>
</dbReference>
<comment type="catalytic activity">
    <reaction evidence="9">
        <text>(sulfur carrier)-H + L-cysteine = (sulfur carrier)-SH + L-alanine</text>
        <dbReference type="Rhea" id="RHEA:43892"/>
        <dbReference type="Rhea" id="RHEA-COMP:14737"/>
        <dbReference type="Rhea" id="RHEA-COMP:14739"/>
        <dbReference type="ChEBI" id="CHEBI:29917"/>
        <dbReference type="ChEBI" id="CHEBI:35235"/>
        <dbReference type="ChEBI" id="CHEBI:57972"/>
        <dbReference type="ChEBI" id="CHEBI:64428"/>
        <dbReference type="EC" id="2.8.1.7"/>
    </reaction>
</comment>
<dbReference type="SUPFAM" id="SSF53383">
    <property type="entry name" value="PLP-dependent transferases"/>
    <property type="match status" value="1"/>
</dbReference>
<gene>
    <name evidence="12" type="ORF">GCM10022256_13500</name>
</gene>
<sequence>MLYLDAAATSPVRREALEAMWPYLTSDFGNPSSRHTVGESAARALTAARAQVAAFFGCRPGEVVFTAGGTEAANLAVKGIALGDPRRRHLVTTRIEHEAVLASVDHLERLHGFEVSYVDLDRHGVVSPEALAAVVRDDTALVSVAHANNEIGTTQDLRALAEVCRWAGVPFHSDAVQTAGWLPTRVGDLGVDALSISGHKVGAPKGVGALYLAGRLPIEPLVHGGGQERGRRSGTENVAGAVALGVAVGLAEASREARAAAAVEARDAFVGAVLELVPGAEFTGAPVSRLPANASFVFPGTNGEAILLELERRGVVSSSGSACAAGDDGPSHVLTALGYPDDVAQTAVRFTWQADVTAAELVPVATAVRDSVAAVAAILR</sequence>
<reference evidence="13" key="1">
    <citation type="journal article" date="2019" name="Int. J. Syst. Evol. Microbiol.">
        <title>The Global Catalogue of Microorganisms (GCM) 10K type strain sequencing project: providing services to taxonomists for standard genome sequencing and annotation.</title>
        <authorList>
            <consortium name="The Broad Institute Genomics Platform"/>
            <consortium name="The Broad Institute Genome Sequencing Center for Infectious Disease"/>
            <person name="Wu L."/>
            <person name="Ma J."/>
        </authorList>
    </citation>
    <scope>NUCLEOTIDE SEQUENCE [LARGE SCALE GENOMIC DNA]</scope>
    <source>
        <strain evidence="13">JCM 17442</strain>
    </source>
</reference>
<evidence type="ECO:0000256" key="9">
    <source>
        <dbReference type="ARBA" id="ARBA00050776"/>
    </source>
</evidence>
<organism evidence="12 13">
    <name type="scientific">Frondihabitans peucedani</name>
    <dbReference type="NCBI Taxonomy" id="598626"/>
    <lineage>
        <taxon>Bacteria</taxon>
        <taxon>Bacillati</taxon>
        <taxon>Actinomycetota</taxon>
        <taxon>Actinomycetes</taxon>
        <taxon>Micrococcales</taxon>
        <taxon>Microbacteriaceae</taxon>
        <taxon>Frondihabitans</taxon>
    </lineage>
</organism>
<keyword evidence="4" id="KW-0808">Transferase</keyword>
<evidence type="ECO:0000313" key="12">
    <source>
        <dbReference type="EMBL" id="GAA4265738.1"/>
    </source>
</evidence>
<dbReference type="Gene3D" id="1.10.260.50">
    <property type="match status" value="1"/>
</dbReference>
<comment type="caution">
    <text evidence="12">The sequence shown here is derived from an EMBL/GenBank/DDBJ whole genome shotgun (WGS) entry which is preliminary data.</text>
</comment>
<name>A0ABP8E0R1_9MICO</name>
<evidence type="ECO:0000256" key="6">
    <source>
        <dbReference type="ARBA" id="ARBA00022898"/>
    </source>
</evidence>
<accession>A0ABP8E0R1</accession>
<evidence type="ECO:0000259" key="11">
    <source>
        <dbReference type="Pfam" id="PF00266"/>
    </source>
</evidence>
<dbReference type="PIRSF" id="PIRSF005572">
    <property type="entry name" value="NifS"/>
    <property type="match status" value="1"/>
</dbReference>
<evidence type="ECO:0000256" key="3">
    <source>
        <dbReference type="ARBA" id="ARBA00012239"/>
    </source>
</evidence>
<keyword evidence="7" id="KW-0408">Iron</keyword>
<dbReference type="InterPro" id="IPR000192">
    <property type="entry name" value="Aminotrans_V_dom"/>
</dbReference>
<evidence type="ECO:0000313" key="13">
    <source>
        <dbReference type="Proteomes" id="UP001501594"/>
    </source>
</evidence>
<keyword evidence="8" id="KW-0411">Iron-sulfur</keyword>
<evidence type="ECO:0000256" key="5">
    <source>
        <dbReference type="ARBA" id="ARBA00022723"/>
    </source>
</evidence>
<dbReference type="PANTHER" id="PTHR11601">
    <property type="entry name" value="CYSTEINE DESULFURYLASE FAMILY MEMBER"/>
    <property type="match status" value="1"/>
</dbReference>
<protein>
    <recommendedName>
        <fullName evidence="3">cysteine desulfurase</fullName>
        <ecNumber evidence="3">2.8.1.7</ecNumber>
    </recommendedName>
</protein>
<proteinExistence type="inferred from homology"/>
<dbReference type="EC" id="2.8.1.7" evidence="3"/>
<dbReference type="Gene3D" id="3.40.640.10">
    <property type="entry name" value="Type I PLP-dependent aspartate aminotransferase-like (Major domain)"/>
    <property type="match status" value="1"/>
</dbReference>
<evidence type="ECO:0000256" key="10">
    <source>
        <dbReference type="RuleBase" id="RU004504"/>
    </source>
</evidence>
<dbReference type="Pfam" id="PF00266">
    <property type="entry name" value="Aminotran_5"/>
    <property type="match status" value="1"/>
</dbReference>
<comment type="similarity">
    <text evidence="2">Belongs to the class-V pyridoxal-phosphate-dependent aminotransferase family. NifS/IscS subfamily.</text>
</comment>
<dbReference type="Gene3D" id="3.90.1150.10">
    <property type="entry name" value="Aspartate Aminotransferase, domain 1"/>
    <property type="match status" value="1"/>
</dbReference>
<dbReference type="PROSITE" id="PS00595">
    <property type="entry name" value="AA_TRANSFER_CLASS_5"/>
    <property type="match status" value="1"/>
</dbReference>
<dbReference type="InterPro" id="IPR015422">
    <property type="entry name" value="PyrdxlP-dep_Trfase_small"/>
</dbReference>
<comment type="cofactor">
    <cofactor evidence="1 10">
        <name>pyridoxal 5'-phosphate</name>
        <dbReference type="ChEBI" id="CHEBI:597326"/>
    </cofactor>
</comment>
<dbReference type="InterPro" id="IPR015424">
    <property type="entry name" value="PyrdxlP-dep_Trfase"/>
</dbReference>
<evidence type="ECO:0000256" key="7">
    <source>
        <dbReference type="ARBA" id="ARBA00023004"/>
    </source>
</evidence>
<dbReference type="PANTHER" id="PTHR11601:SF34">
    <property type="entry name" value="CYSTEINE DESULFURASE"/>
    <property type="match status" value="1"/>
</dbReference>
<dbReference type="InterPro" id="IPR016454">
    <property type="entry name" value="Cysteine_dSase"/>
</dbReference>
<evidence type="ECO:0000256" key="2">
    <source>
        <dbReference type="ARBA" id="ARBA00006490"/>
    </source>
</evidence>
<keyword evidence="6" id="KW-0663">Pyridoxal phosphate</keyword>
<dbReference type="Proteomes" id="UP001501594">
    <property type="component" value="Unassembled WGS sequence"/>
</dbReference>
<evidence type="ECO:0000256" key="8">
    <source>
        <dbReference type="ARBA" id="ARBA00023014"/>
    </source>
</evidence>
<keyword evidence="5" id="KW-0479">Metal-binding</keyword>
<feature type="domain" description="Aminotransferase class V" evidence="11">
    <location>
        <begin position="3"/>
        <end position="350"/>
    </location>
</feature>
<dbReference type="RefSeq" id="WP_344794361.1">
    <property type="nucleotide sequence ID" value="NZ_BAABAU010000001.1"/>
</dbReference>
<dbReference type="EMBL" id="BAABAU010000001">
    <property type="protein sequence ID" value="GAA4265738.1"/>
    <property type="molecule type" value="Genomic_DNA"/>
</dbReference>
<evidence type="ECO:0000256" key="4">
    <source>
        <dbReference type="ARBA" id="ARBA00022679"/>
    </source>
</evidence>
<dbReference type="InterPro" id="IPR015421">
    <property type="entry name" value="PyrdxlP-dep_Trfase_major"/>
</dbReference>
<keyword evidence="13" id="KW-1185">Reference proteome</keyword>